<dbReference type="AlphaFoldDB" id="A0A1K1RR78"/>
<dbReference type="Gene3D" id="2.40.10.10">
    <property type="entry name" value="Trypsin-like serine proteases"/>
    <property type="match status" value="1"/>
</dbReference>
<dbReference type="PROSITE" id="PS50240">
    <property type="entry name" value="TRYPSIN_DOM"/>
    <property type="match status" value="1"/>
</dbReference>
<accession>A0A1K1RR78</accession>
<dbReference type="Pfam" id="PF00089">
    <property type="entry name" value="Trypsin"/>
    <property type="match status" value="1"/>
</dbReference>
<dbReference type="PANTHER" id="PTHR24260">
    <property type="match status" value="1"/>
</dbReference>
<evidence type="ECO:0000259" key="1">
    <source>
        <dbReference type="PROSITE" id="PS50240"/>
    </source>
</evidence>
<proteinExistence type="predicted"/>
<dbReference type="InterPro" id="IPR001254">
    <property type="entry name" value="Trypsin_dom"/>
</dbReference>
<dbReference type="SUPFAM" id="SSF50494">
    <property type="entry name" value="Trypsin-like serine proteases"/>
    <property type="match status" value="1"/>
</dbReference>
<protein>
    <submittedName>
        <fullName evidence="2">Trypsin</fullName>
    </submittedName>
</protein>
<gene>
    <name evidence="2" type="ORF">SAMN04489730_3806</name>
</gene>
<dbReference type="GO" id="GO:0004252">
    <property type="term" value="F:serine-type endopeptidase activity"/>
    <property type="evidence" value="ECO:0007669"/>
    <property type="project" value="InterPro"/>
</dbReference>
<sequence>MPLRESLQKLTLAGPRLAYQQALAKLDTPPHAAECPIDAPWVAAIHYDGGDRSDYFTGVGVLIAPEWVLTCAHLFSPVFDRPETGEPPTADKTFHVRVGDPRLFTGTRHAIVDRIENNYRPIDPRSGEREKSRKNRRKLSADVTLLRLATPAEADPARLLAGPIAEGTAVSCLGWPGGPERSGTLTQVNTHIVTHLAGLSGAIKPDEFCVANADKPADMSNGCSGAPTVILPEPEHHPSPLVAGIISRGAPLGDDTTSDPAIVVDLTRHREFIETTTGITFLTAPDLEQRAVKEAG</sequence>
<dbReference type="Proteomes" id="UP000182740">
    <property type="component" value="Unassembled WGS sequence"/>
</dbReference>
<organism evidence="2 3">
    <name type="scientific">Amycolatopsis australiensis</name>
    <dbReference type="NCBI Taxonomy" id="546364"/>
    <lineage>
        <taxon>Bacteria</taxon>
        <taxon>Bacillati</taxon>
        <taxon>Actinomycetota</taxon>
        <taxon>Actinomycetes</taxon>
        <taxon>Pseudonocardiales</taxon>
        <taxon>Pseudonocardiaceae</taxon>
        <taxon>Amycolatopsis</taxon>
    </lineage>
</organism>
<evidence type="ECO:0000313" key="2">
    <source>
        <dbReference type="EMBL" id="SFW74640.1"/>
    </source>
</evidence>
<dbReference type="InterPro" id="IPR043504">
    <property type="entry name" value="Peptidase_S1_PA_chymotrypsin"/>
</dbReference>
<dbReference type="STRING" id="546364.SAMN04489730_3806"/>
<dbReference type="InterPro" id="IPR051333">
    <property type="entry name" value="CLIP_Serine_Protease"/>
</dbReference>
<dbReference type="PANTHER" id="PTHR24260:SF136">
    <property type="entry name" value="GH08193P-RELATED"/>
    <property type="match status" value="1"/>
</dbReference>
<evidence type="ECO:0000313" key="3">
    <source>
        <dbReference type="Proteomes" id="UP000182740"/>
    </source>
</evidence>
<keyword evidence="3" id="KW-1185">Reference proteome</keyword>
<dbReference type="GO" id="GO:0006508">
    <property type="term" value="P:proteolysis"/>
    <property type="evidence" value="ECO:0007669"/>
    <property type="project" value="InterPro"/>
</dbReference>
<feature type="domain" description="Peptidase S1" evidence="1">
    <location>
        <begin position="40"/>
        <end position="278"/>
    </location>
</feature>
<dbReference type="InterPro" id="IPR009003">
    <property type="entry name" value="Peptidase_S1_PA"/>
</dbReference>
<dbReference type="EMBL" id="FPJG01000006">
    <property type="protein sequence ID" value="SFW74640.1"/>
    <property type="molecule type" value="Genomic_DNA"/>
</dbReference>
<reference evidence="3" key="1">
    <citation type="submission" date="2016-11" db="EMBL/GenBank/DDBJ databases">
        <authorList>
            <person name="Varghese N."/>
            <person name="Submissions S."/>
        </authorList>
    </citation>
    <scope>NUCLEOTIDE SEQUENCE [LARGE SCALE GENOMIC DNA]</scope>
    <source>
        <strain evidence="3">DSM 44671</strain>
    </source>
</reference>
<dbReference type="PRINTS" id="PR00722">
    <property type="entry name" value="CHYMOTRYPSIN"/>
</dbReference>
<dbReference type="SMART" id="SM00020">
    <property type="entry name" value="Tryp_SPc"/>
    <property type="match status" value="1"/>
</dbReference>
<name>A0A1K1RR78_9PSEU</name>
<dbReference type="InterPro" id="IPR001314">
    <property type="entry name" value="Peptidase_S1A"/>
</dbReference>